<evidence type="ECO:0000313" key="2">
    <source>
        <dbReference type="EMBL" id="MBA0750514.1"/>
    </source>
</evidence>
<dbReference type="GO" id="GO:0003676">
    <property type="term" value="F:nucleic acid binding"/>
    <property type="evidence" value="ECO:0007669"/>
    <property type="project" value="InterPro"/>
</dbReference>
<evidence type="ECO:0000259" key="1">
    <source>
        <dbReference type="Pfam" id="PF13456"/>
    </source>
</evidence>
<reference evidence="2 3" key="1">
    <citation type="journal article" date="2019" name="Genome Biol. Evol.">
        <title>Insights into the evolution of the New World diploid cottons (Gossypium, subgenus Houzingenia) based on genome sequencing.</title>
        <authorList>
            <person name="Grover C.E."/>
            <person name="Arick M.A. 2nd"/>
            <person name="Thrash A."/>
            <person name="Conover J.L."/>
            <person name="Sanders W.S."/>
            <person name="Peterson D.G."/>
            <person name="Frelichowski J.E."/>
            <person name="Scheffler J.A."/>
            <person name="Scheffler B.E."/>
            <person name="Wendel J.F."/>
        </authorList>
    </citation>
    <scope>NUCLEOTIDE SEQUENCE [LARGE SCALE GENOMIC DNA]</scope>
    <source>
        <strain evidence="2">5</strain>
        <tissue evidence="2">Leaf</tissue>
    </source>
</reference>
<accession>A0A7J9CQE4</accession>
<protein>
    <recommendedName>
        <fullName evidence="1">RNase H type-1 domain-containing protein</fullName>
    </recommendedName>
</protein>
<keyword evidence="3" id="KW-1185">Reference proteome</keyword>
<dbReference type="GO" id="GO:0004523">
    <property type="term" value="F:RNA-DNA hybrid ribonuclease activity"/>
    <property type="evidence" value="ECO:0007669"/>
    <property type="project" value="InterPro"/>
</dbReference>
<name>A0A7J9CQE4_GOSGO</name>
<dbReference type="Pfam" id="PF13456">
    <property type="entry name" value="RVT_3"/>
    <property type="match status" value="1"/>
</dbReference>
<gene>
    <name evidence="2" type="ORF">Gogos_001925</name>
</gene>
<feature type="domain" description="RNase H type-1" evidence="1">
    <location>
        <begin position="9"/>
        <end position="84"/>
    </location>
</feature>
<organism evidence="2 3">
    <name type="scientific">Gossypium gossypioides</name>
    <name type="common">Mexican cotton</name>
    <name type="synonym">Selera gossypioides</name>
    <dbReference type="NCBI Taxonomy" id="34282"/>
    <lineage>
        <taxon>Eukaryota</taxon>
        <taxon>Viridiplantae</taxon>
        <taxon>Streptophyta</taxon>
        <taxon>Embryophyta</taxon>
        <taxon>Tracheophyta</taxon>
        <taxon>Spermatophyta</taxon>
        <taxon>Magnoliopsida</taxon>
        <taxon>eudicotyledons</taxon>
        <taxon>Gunneridae</taxon>
        <taxon>Pentapetalae</taxon>
        <taxon>rosids</taxon>
        <taxon>malvids</taxon>
        <taxon>Malvales</taxon>
        <taxon>Malvaceae</taxon>
        <taxon>Malvoideae</taxon>
        <taxon>Gossypium</taxon>
    </lineage>
</organism>
<dbReference type="AlphaFoldDB" id="A0A7J9CQE4"/>
<dbReference type="InterPro" id="IPR002156">
    <property type="entry name" value="RNaseH_domain"/>
</dbReference>
<proteinExistence type="predicted"/>
<dbReference type="EMBL" id="JABEZY010000012">
    <property type="protein sequence ID" value="MBA0750514.1"/>
    <property type="molecule type" value="Genomic_DNA"/>
</dbReference>
<sequence>MEDSYLKINFDAVNDSQHHRSTSGVIVINAKGEVLVSKSQLHIGVGSTFAVEAFTYLKAVLSKVGMGLAEAIVEGDSKFVITKCKAVAFLVTLIGEWRWGGQGNQTEASLLEKKSREKKGPKLNNQTFFLEIWNRQTEIIMMVEWVPMQ</sequence>
<comment type="caution">
    <text evidence="2">The sequence shown here is derived from an EMBL/GenBank/DDBJ whole genome shotgun (WGS) entry which is preliminary data.</text>
</comment>
<dbReference type="Proteomes" id="UP000593579">
    <property type="component" value="Unassembled WGS sequence"/>
</dbReference>
<evidence type="ECO:0000313" key="3">
    <source>
        <dbReference type="Proteomes" id="UP000593579"/>
    </source>
</evidence>
<dbReference type="OrthoDB" id="999700at2759"/>